<dbReference type="EMBL" id="QFPW01000010">
    <property type="protein sequence ID" value="PZQ48792.1"/>
    <property type="molecule type" value="Genomic_DNA"/>
</dbReference>
<sequence length="197" mass="21858">MARARRLSAKEMRDLFADFPAIKVNQNTSELRVRCPWDREISAALGAVPGARFNARTKVWHFRLHAWQTLLELAPRIQKLVEDAWDDGFVEGAHRDGDDLRIVIPEARRSNYPVNSVTRFKGEPFIISHIGRPYLLGARAVCNVYLVLALAEEPLATAGRAGARPEDAEIIDHTPGPRGADRGAGPAIDISSDDPLF</sequence>
<proteinExistence type="predicted"/>
<evidence type="ECO:0000313" key="2">
    <source>
        <dbReference type="EMBL" id="PZQ48792.1"/>
    </source>
</evidence>
<dbReference type="AlphaFoldDB" id="A0A2W5N5Q5"/>
<dbReference type="Proteomes" id="UP000249185">
    <property type="component" value="Unassembled WGS sequence"/>
</dbReference>
<name>A0A2W5N5Q5_RHOSU</name>
<feature type="region of interest" description="Disordered" evidence="1">
    <location>
        <begin position="161"/>
        <end position="197"/>
    </location>
</feature>
<organism evidence="2 3">
    <name type="scientific">Rhodovulum sulfidophilum</name>
    <name type="common">Rhodobacter sulfidophilus</name>
    <dbReference type="NCBI Taxonomy" id="35806"/>
    <lineage>
        <taxon>Bacteria</taxon>
        <taxon>Pseudomonadati</taxon>
        <taxon>Pseudomonadota</taxon>
        <taxon>Alphaproteobacteria</taxon>
        <taxon>Rhodobacterales</taxon>
        <taxon>Paracoccaceae</taxon>
        <taxon>Rhodovulum</taxon>
    </lineage>
</organism>
<protein>
    <submittedName>
        <fullName evidence="2">Uncharacterized protein</fullName>
    </submittedName>
</protein>
<feature type="compositionally biased region" description="Basic and acidic residues" evidence="1">
    <location>
        <begin position="163"/>
        <end position="172"/>
    </location>
</feature>
<comment type="caution">
    <text evidence="2">The sequence shown here is derived from an EMBL/GenBank/DDBJ whole genome shotgun (WGS) entry which is preliminary data.</text>
</comment>
<accession>A0A2W5N5Q5</accession>
<evidence type="ECO:0000256" key="1">
    <source>
        <dbReference type="SAM" id="MobiDB-lite"/>
    </source>
</evidence>
<gene>
    <name evidence="2" type="ORF">DI556_13335</name>
</gene>
<evidence type="ECO:0000313" key="3">
    <source>
        <dbReference type="Proteomes" id="UP000249185"/>
    </source>
</evidence>
<reference evidence="2 3" key="1">
    <citation type="submission" date="2017-08" db="EMBL/GenBank/DDBJ databases">
        <title>Infants hospitalized years apart are colonized by the same room-sourced microbial strains.</title>
        <authorList>
            <person name="Brooks B."/>
            <person name="Olm M.R."/>
            <person name="Firek B.A."/>
            <person name="Baker R."/>
            <person name="Thomas B.C."/>
            <person name="Morowitz M.J."/>
            <person name="Banfield J.F."/>
        </authorList>
    </citation>
    <scope>NUCLEOTIDE SEQUENCE [LARGE SCALE GENOMIC DNA]</scope>
    <source>
        <strain evidence="2">S2_005_002_R2_34</strain>
    </source>
</reference>